<dbReference type="InterPro" id="IPR013321">
    <property type="entry name" value="Arc_rbn_hlx_hlx"/>
</dbReference>
<dbReference type="NCBIfam" id="TIGR02384">
    <property type="entry name" value="RelB_DinJ"/>
    <property type="match status" value="1"/>
</dbReference>
<dbReference type="PIRSF" id="PIRSF003108">
    <property type="entry name" value="DinJ"/>
    <property type="match status" value="1"/>
</dbReference>
<gene>
    <name evidence="3" type="ORF">H9908_08435</name>
</gene>
<comment type="similarity">
    <text evidence="1">Belongs to the RelB/DinJ antitoxin family.</text>
</comment>
<dbReference type="Proteomes" id="UP000823908">
    <property type="component" value="Unassembled WGS sequence"/>
</dbReference>
<dbReference type="GO" id="GO:0015643">
    <property type="term" value="F:toxic substance binding"/>
    <property type="evidence" value="ECO:0007669"/>
    <property type="project" value="InterPro"/>
</dbReference>
<evidence type="ECO:0000313" key="3">
    <source>
        <dbReference type="EMBL" id="HJD51875.1"/>
    </source>
</evidence>
<keyword evidence="2" id="KW-1277">Toxin-antitoxin system</keyword>
<dbReference type="Pfam" id="PF04221">
    <property type="entry name" value="RelB"/>
    <property type="match status" value="1"/>
</dbReference>
<dbReference type="GO" id="GO:0000987">
    <property type="term" value="F:cis-regulatory region sequence-specific DNA binding"/>
    <property type="evidence" value="ECO:0007669"/>
    <property type="project" value="InterPro"/>
</dbReference>
<evidence type="ECO:0000256" key="1">
    <source>
        <dbReference type="ARBA" id="ARBA00010562"/>
    </source>
</evidence>
<dbReference type="InterPro" id="IPR007337">
    <property type="entry name" value="RelB/DinJ"/>
</dbReference>
<dbReference type="Gene3D" id="1.10.1220.10">
    <property type="entry name" value="Met repressor-like"/>
    <property type="match status" value="1"/>
</dbReference>
<dbReference type="GO" id="GO:0044010">
    <property type="term" value="P:single-species biofilm formation"/>
    <property type="evidence" value="ECO:0007669"/>
    <property type="project" value="InterPro"/>
</dbReference>
<protein>
    <submittedName>
        <fullName evidence="3">Type II toxin-antitoxin system RelB/DinJ family antitoxin</fullName>
    </submittedName>
</protein>
<accession>A0A9D2ZT38</accession>
<dbReference type="GO" id="GO:0006351">
    <property type="term" value="P:DNA-templated transcription"/>
    <property type="evidence" value="ECO:0007669"/>
    <property type="project" value="TreeGrafter"/>
</dbReference>
<organism evidence="3 4">
    <name type="scientific">Candidatus Rothia avistercoris</name>
    <dbReference type="NCBI Taxonomy" id="2840479"/>
    <lineage>
        <taxon>Bacteria</taxon>
        <taxon>Bacillati</taxon>
        <taxon>Actinomycetota</taxon>
        <taxon>Actinomycetes</taxon>
        <taxon>Micrococcales</taxon>
        <taxon>Micrococcaceae</taxon>
        <taxon>Rothia</taxon>
    </lineage>
</organism>
<sequence length="89" mass="10072">MTTSTVTVRVDEATKREAARIAEDFGLDLSSITRAFYRQVVREQRIPLTLEYPQPNAETQEAISDSLAMEKEGTSRFKNAQDMFDDLGI</sequence>
<dbReference type="GO" id="GO:0006355">
    <property type="term" value="P:regulation of DNA-templated transcription"/>
    <property type="evidence" value="ECO:0007669"/>
    <property type="project" value="InterPro"/>
</dbReference>
<dbReference type="AlphaFoldDB" id="A0A9D2ZT38"/>
<dbReference type="PANTHER" id="PTHR38781:SF1">
    <property type="entry name" value="ANTITOXIN DINJ-RELATED"/>
    <property type="match status" value="1"/>
</dbReference>
<dbReference type="EMBL" id="DWUS01000194">
    <property type="protein sequence ID" value="HJD51875.1"/>
    <property type="molecule type" value="Genomic_DNA"/>
</dbReference>
<comment type="caution">
    <text evidence="3">The sequence shown here is derived from an EMBL/GenBank/DDBJ whole genome shotgun (WGS) entry which is preliminary data.</text>
</comment>
<reference evidence="3" key="1">
    <citation type="journal article" date="2021" name="PeerJ">
        <title>Extensive microbial diversity within the chicken gut microbiome revealed by metagenomics and culture.</title>
        <authorList>
            <person name="Gilroy R."/>
            <person name="Ravi A."/>
            <person name="Getino M."/>
            <person name="Pursley I."/>
            <person name="Horton D.L."/>
            <person name="Alikhan N.F."/>
            <person name="Baker D."/>
            <person name="Gharbi K."/>
            <person name="Hall N."/>
            <person name="Watson M."/>
            <person name="Adriaenssens E.M."/>
            <person name="Foster-Nyarko E."/>
            <person name="Jarju S."/>
            <person name="Secka A."/>
            <person name="Antonio M."/>
            <person name="Oren A."/>
            <person name="Chaudhuri R.R."/>
            <person name="La Ragione R."/>
            <person name="Hildebrand F."/>
            <person name="Pallen M.J."/>
        </authorList>
    </citation>
    <scope>NUCLEOTIDE SEQUENCE</scope>
    <source>
        <strain evidence="3">ChiHjej10B9-4811</strain>
    </source>
</reference>
<reference evidence="3" key="2">
    <citation type="submission" date="2021-04" db="EMBL/GenBank/DDBJ databases">
        <authorList>
            <person name="Gilroy R."/>
        </authorList>
    </citation>
    <scope>NUCLEOTIDE SEQUENCE</scope>
    <source>
        <strain evidence="3">ChiHjej10B9-4811</strain>
    </source>
</reference>
<proteinExistence type="inferred from homology"/>
<name>A0A9D2ZT38_9MICC</name>
<evidence type="ECO:0000256" key="2">
    <source>
        <dbReference type="ARBA" id="ARBA00022649"/>
    </source>
</evidence>
<dbReference type="PANTHER" id="PTHR38781">
    <property type="entry name" value="ANTITOXIN DINJ-RELATED"/>
    <property type="match status" value="1"/>
</dbReference>
<dbReference type="InterPro" id="IPR026262">
    <property type="entry name" value="DinJ"/>
</dbReference>
<evidence type="ECO:0000313" key="4">
    <source>
        <dbReference type="Proteomes" id="UP000823908"/>
    </source>
</evidence>